<evidence type="ECO:0000313" key="2">
    <source>
        <dbReference type="EMBL" id="MFC3126494.1"/>
    </source>
</evidence>
<accession>A0ABV7G1D0</accession>
<evidence type="ECO:0008006" key="4">
    <source>
        <dbReference type="Google" id="ProtNLM"/>
    </source>
</evidence>
<keyword evidence="1" id="KW-0472">Membrane</keyword>
<feature type="transmembrane region" description="Helical" evidence="1">
    <location>
        <begin position="12"/>
        <end position="35"/>
    </location>
</feature>
<dbReference type="EMBL" id="JBHRTN010000018">
    <property type="protein sequence ID" value="MFC3126494.1"/>
    <property type="molecule type" value="Genomic_DNA"/>
</dbReference>
<reference evidence="3" key="1">
    <citation type="journal article" date="2019" name="Int. J. Syst. Evol. Microbiol.">
        <title>The Global Catalogue of Microorganisms (GCM) 10K type strain sequencing project: providing services to taxonomists for standard genome sequencing and annotation.</title>
        <authorList>
            <consortium name="The Broad Institute Genomics Platform"/>
            <consortium name="The Broad Institute Genome Sequencing Center for Infectious Disease"/>
            <person name="Wu L."/>
            <person name="Ma J."/>
        </authorList>
    </citation>
    <scope>NUCLEOTIDE SEQUENCE [LARGE SCALE GENOMIC DNA]</scope>
    <source>
        <strain evidence="3">KCTC 52094</strain>
    </source>
</reference>
<organism evidence="2 3">
    <name type="scientific">Teichococcus globiformis</name>
    <dbReference type="NCBI Taxonomy" id="2307229"/>
    <lineage>
        <taxon>Bacteria</taxon>
        <taxon>Pseudomonadati</taxon>
        <taxon>Pseudomonadota</taxon>
        <taxon>Alphaproteobacteria</taxon>
        <taxon>Acetobacterales</taxon>
        <taxon>Roseomonadaceae</taxon>
        <taxon>Roseomonas</taxon>
    </lineage>
</organism>
<proteinExistence type="predicted"/>
<keyword evidence="3" id="KW-1185">Reference proteome</keyword>
<dbReference type="Proteomes" id="UP001595593">
    <property type="component" value="Unassembled WGS sequence"/>
</dbReference>
<comment type="caution">
    <text evidence="2">The sequence shown here is derived from an EMBL/GenBank/DDBJ whole genome shotgun (WGS) entry which is preliminary data.</text>
</comment>
<evidence type="ECO:0000313" key="3">
    <source>
        <dbReference type="Proteomes" id="UP001595593"/>
    </source>
</evidence>
<gene>
    <name evidence="2" type="ORF">ACFOD4_15630</name>
</gene>
<keyword evidence="1" id="KW-1133">Transmembrane helix</keyword>
<evidence type="ECO:0000256" key="1">
    <source>
        <dbReference type="SAM" id="Phobius"/>
    </source>
</evidence>
<sequence length="130" mass="14116">MSARGKAPWPERLAGLLGLIMLVAVLGILLHQALLRPDTPPGIRLEAGTAEALGPGLGYHLPVTAQNLGNQTAASLRVQGEIRREGQVVETSLLEFDYVPDRSQRRGGLFFREDPRQGELVLRPLGYADP</sequence>
<name>A0ABV7G1D0_9PROT</name>
<dbReference type="RefSeq" id="WP_379597857.1">
    <property type="nucleotide sequence ID" value="NZ_JBHRTN010000018.1"/>
</dbReference>
<keyword evidence="1" id="KW-0812">Transmembrane</keyword>
<protein>
    <recommendedName>
        <fullName evidence="4">TIGR02588 family protein</fullName>
    </recommendedName>
</protein>